<proteinExistence type="predicted"/>
<keyword evidence="1" id="KW-0812">Transmembrane</keyword>
<protein>
    <submittedName>
        <fullName evidence="2">Uncharacterized protein</fullName>
    </submittedName>
</protein>
<feature type="non-terminal residue" evidence="2">
    <location>
        <position position="79"/>
    </location>
</feature>
<dbReference type="EMBL" id="KZ613967">
    <property type="protein sequence ID" value="PMD30331.1"/>
    <property type="molecule type" value="Genomic_DNA"/>
</dbReference>
<dbReference type="OrthoDB" id="3445924at2759"/>
<accession>A0A2J6QVP8</accession>
<evidence type="ECO:0000313" key="2">
    <source>
        <dbReference type="EMBL" id="PMD30331.1"/>
    </source>
</evidence>
<dbReference type="AlphaFoldDB" id="A0A2J6QVP8"/>
<sequence length="79" mass="8656">RSPVLSALARTRIQRPAMQQFRTYAAVRSASAGAAAREGQAAWAAQWKKVGGSAMMYFPVVAVVMFWPYAVPPIMELVE</sequence>
<feature type="transmembrane region" description="Helical" evidence="1">
    <location>
        <begin position="54"/>
        <end position="71"/>
    </location>
</feature>
<keyword evidence="1" id="KW-1133">Transmembrane helix</keyword>
<evidence type="ECO:0000256" key="1">
    <source>
        <dbReference type="SAM" id="Phobius"/>
    </source>
</evidence>
<reference evidence="2 3" key="1">
    <citation type="submission" date="2016-04" db="EMBL/GenBank/DDBJ databases">
        <title>A degradative enzymes factory behind the ericoid mycorrhizal symbiosis.</title>
        <authorList>
            <consortium name="DOE Joint Genome Institute"/>
            <person name="Martino E."/>
            <person name="Morin E."/>
            <person name="Grelet G."/>
            <person name="Kuo A."/>
            <person name="Kohler A."/>
            <person name="Daghino S."/>
            <person name="Barry K."/>
            <person name="Choi C."/>
            <person name="Cichocki N."/>
            <person name="Clum A."/>
            <person name="Copeland A."/>
            <person name="Hainaut M."/>
            <person name="Haridas S."/>
            <person name="Labutti K."/>
            <person name="Lindquist E."/>
            <person name="Lipzen A."/>
            <person name="Khouja H.-R."/>
            <person name="Murat C."/>
            <person name="Ohm R."/>
            <person name="Olson A."/>
            <person name="Spatafora J."/>
            <person name="Veneault-Fourrey C."/>
            <person name="Henrissat B."/>
            <person name="Grigoriev I."/>
            <person name="Martin F."/>
            <person name="Perotto S."/>
        </authorList>
    </citation>
    <scope>NUCLEOTIDE SEQUENCE [LARGE SCALE GENOMIC DNA]</scope>
    <source>
        <strain evidence="2 3">F</strain>
    </source>
</reference>
<organism evidence="2 3">
    <name type="scientific">Hyaloscypha variabilis (strain UAMH 11265 / GT02V1 / F)</name>
    <name type="common">Meliniomyces variabilis</name>
    <dbReference type="NCBI Taxonomy" id="1149755"/>
    <lineage>
        <taxon>Eukaryota</taxon>
        <taxon>Fungi</taxon>
        <taxon>Dikarya</taxon>
        <taxon>Ascomycota</taxon>
        <taxon>Pezizomycotina</taxon>
        <taxon>Leotiomycetes</taxon>
        <taxon>Helotiales</taxon>
        <taxon>Hyaloscyphaceae</taxon>
        <taxon>Hyaloscypha</taxon>
        <taxon>Hyaloscypha variabilis</taxon>
    </lineage>
</organism>
<feature type="non-terminal residue" evidence="2">
    <location>
        <position position="1"/>
    </location>
</feature>
<keyword evidence="3" id="KW-1185">Reference proteome</keyword>
<evidence type="ECO:0000313" key="3">
    <source>
        <dbReference type="Proteomes" id="UP000235786"/>
    </source>
</evidence>
<dbReference type="Proteomes" id="UP000235786">
    <property type="component" value="Unassembled WGS sequence"/>
</dbReference>
<keyword evidence="1" id="KW-0472">Membrane</keyword>
<gene>
    <name evidence="2" type="ORF">L207DRAFT_377567</name>
</gene>
<name>A0A2J6QVP8_HYAVF</name>